<keyword evidence="8" id="KW-0223">Dioxygenase</keyword>
<dbReference type="GO" id="GO:0005506">
    <property type="term" value="F:iron ion binding"/>
    <property type="evidence" value="ECO:0007669"/>
    <property type="project" value="InterPro"/>
</dbReference>
<keyword evidence="9" id="KW-1185">Reference proteome</keyword>
<keyword evidence="6" id="KW-0411">Iron-sulfur</keyword>
<evidence type="ECO:0000256" key="1">
    <source>
        <dbReference type="ARBA" id="ARBA00001962"/>
    </source>
</evidence>
<evidence type="ECO:0000256" key="4">
    <source>
        <dbReference type="ARBA" id="ARBA00023002"/>
    </source>
</evidence>
<dbReference type="Gene3D" id="3.90.380.10">
    <property type="entry name" value="Naphthalene 1,2-dioxygenase Alpha Subunit, Chain A, domain 1"/>
    <property type="match status" value="2"/>
</dbReference>
<evidence type="ECO:0000259" key="7">
    <source>
        <dbReference type="PROSITE" id="PS51296"/>
    </source>
</evidence>
<dbReference type="InterPro" id="IPR001663">
    <property type="entry name" value="Rng_hydr_dOase-A"/>
</dbReference>
<dbReference type="RefSeq" id="WP_092048189.1">
    <property type="nucleotide sequence ID" value="NZ_FOQD01000003.1"/>
</dbReference>
<evidence type="ECO:0000256" key="3">
    <source>
        <dbReference type="ARBA" id="ARBA00022723"/>
    </source>
</evidence>
<dbReference type="Gene3D" id="2.102.10.10">
    <property type="entry name" value="Rieske [2Fe-2S] iron-sulphur domain"/>
    <property type="match status" value="1"/>
</dbReference>
<feature type="domain" description="Rieske" evidence="7">
    <location>
        <begin position="35"/>
        <end position="142"/>
    </location>
</feature>
<dbReference type="PRINTS" id="PR00090">
    <property type="entry name" value="RNGDIOXGNASE"/>
</dbReference>
<reference evidence="9" key="1">
    <citation type="submission" date="2016-10" db="EMBL/GenBank/DDBJ databases">
        <authorList>
            <person name="Varghese N."/>
            <person name="Submissions S."/>
        </authorList>
    </citation>
    <scope>NUCLEOTIDE SEQUENCE [LARGE SCALE GENOMIC DNA]</scope>
    <source>
        <strain evidence="9">DSM 26348</strain>
    </source>
</reference>
<dbReference type="PROSITE" id="PS51296">
    <property type="entry name" value="RIESKE"/>
    <property type="match status" value="1"/>
</dbReference>
<dbReference type="EMBL" id="FOQD01000003">
    <property type="protein sequence ID" value="SFH84072.1"/>
    <property type="molecule type" value="Genomic_DNA"/>
</dbReference>
<evidence type="ECO:0000313" key="9">
    <source>
        <dbReference type="Proteomes" id="UP000199518"/>
    </source>
</evidence>
<dbReference type="Proteomes" id="UP000199518">
    <property type="component" value="Unassembled WGS sequence"/>
</dbReference>
<evidence type="ECO:0000256" key="2">
    <source>
        <dbReference type="ARBA" id="ARBA00022714"/>
    </source>
</evidence>
<dbReference type="Pfam" id="PF00848">
    <property type="entry name" value="Ring_hydroxyl_A"/>
    <property type="match status" value="1"/>
</dbReference>
<dbReference type="InterPro" id="IPR036922">
    <property type="entry name" value="Rieske_2Fe-2S_sf"/>
</dbReference>
<dbReference type="InterPro" id="IPR015879">
    <property type="entry name" value="Ring_hydroxy_dOase_asu_C_dom"/>
</dbReference>
<name>A0A1I3DBF1_9PLAN</name>
<keyword evidence="5" id="KW-0408">Iron</keyword>
<dbReference type="OrthoDB" id="9800776at2"/>
<dbReference type="PANTHER" id="PTHR43756:SF5">
    <property type="entry name" value="CHOLINE MONOOXYGENASE, CHLOROPLASTIC"/>
    <property type="match status" value="1"/>
</dbReference>
<dbReference type="GO" id="GO:0051213">
    <property type="term" value="F:dioxygenase activity"/>
    <property type="evidence" value="ECO:0007669"/>
    <property type="project" value="UniProtKB-KW"/>
</dbReference>
<dbReference type="STRING" id="1576369.SAMN05421753_103168"/>
<dbReference type="GO" id="GO:0051537">
    <property type="term" value="F:2 iron, 2 sulfur cluster binding"/>
    <property type="evidence" value="ECO:0007669"/>
    <property type="project" value="UniProtKB-KW"/>
</dbReference>
<accession>A0A1I3DBF1</accession>
<dbReference type="CDD" id="cd00680">
    <property type="entry name" value="RHO_alpha_C"/>
    <property type="match status" value="1"/>
</dbReference>
<protein>
    <submittedName>
        <fullName evidence="8">Phenylpropionate dioxygenase, large terminal subunit</fullName>
    </submittedName>
</protein>
<organism evidence="8 9">
    <name type="scientific">Planctomicrobium piriforme</name>
    <dbReference type="NCBI Taxonomy" id="1576369"/>
    <lineage>
        <taxon>Bacteria</taxon>
        <taxon>Pseudomonadati</taxon>
        <taxon>Planctomycetota</taxon>
        <taxon>Planctomycetia</taxon>
        <taxon>Planctomycetales</taxon>
        <taxon>Planctomycetaceae</taxon>
        <taxon>Planctomicrobium</taxon>
    </lineage>
</organism>
<evidence type="ECO:0000256" key="6">
    <source>
        <dbReference type="ARBA" id="ARBA00023014"/>
    </source>
</evidence>
<dbReference type="CDD" id="cd03469">
    <property type="entry name" value="Rieske_RO_Alpha_N"/>
    <property type="match status" value="1"/>
</dbReference>
<evidence type="ECO:0000313" key="8">
    <source>
        <dbReference type="EMBL" id="SFH84072.1"/>
    </source>
</evidence>
<dbReference type="SUPFAM" id="SSF55961">
    <property type="entry name" value="Bet v1-like"/>
    <property type="match status" value="1"/>
</dbReference>
<dbReference type="Pfam" id="PF00355">
    <property type="entry name" value="Rieske"/>
    <property type="match status" value="1"/>
</dbReference>
<gene>
    <name evidence="8" type="ORF">SAMN05421753_103168</name>
</gene>
<keyword evidence="3" id="KW-0479">Metal-binding</keyword>
<dbReference type="SUPFAM" id="SSF50022">
    <property type="entry name" value="ISP domain"/>
    <property type="match status" value="1"/>
</dbReference>
<sequence length="399" mass="45078">MYQTPVALEPPLPPQAYCDAEFAERERQQVFLPAWHLVTTHSAVAKHGEFVALEVLGVPVVVRNFDGELVALRNVCAHRQSIIARKPSGCSPTLKCPYHGWEYGSDGKTRKLPGATNFPKFKHDEYCLDKFLVEQCGDLVFIRLSETGPSLREWFGERFDLFAGWFSTGKYAQSMSCRFDMAANWKIPVEGSLESYHIPCVHPQTFHEDPGEKPSTHFFYPTGTAFQTIFLAPRWIDSRLRDVERIVLGILGIRYTGDYDHHHVFPHLLISHTDSLSVAQVVIPVDATHCYTLAMQYGIEPVKPNFFSTRVARRWGKFTAWLTRTILAEDRDIFPAVQAGVQGARKPGILGRCEERLHALQKYVHDRVHGIVVTQVVEPTTLPSDSPLQAPCLSEVAHD</sequence>
<dbReference type="InterPro" id="IPR017941">
    <property type="entry name" value="Rieske_2Fe-2S"/>
</dbReference>
<dbReference type="AlphaFoldDB" id="A0A1I3DBF1"/>
<keyword evidence="4" id="KW-0560">Oxidoreductase</keyword>
<evidence type="ECO:0000256" key="5">
    <source>
        <dbReference type="ARBA" id="ARBA00023004"/>
    </source>
</evidence>
<dbReference type="PANTHER" id="PTHR43756">
    <property type="entry name" value="CHOLINE MONOOXYGENASE, CHLOROPLASTIC"/>
    <property type="match status" value="1"/>
</dbReference>
<comment type="cofactor">
    <cofactor evidence="1">
        <name>Fe cation</name>
        <dbReference type="ChEBI" id="CHEBI:24875"/>
    </cofactor>
</comment>
<keyword evidence="2" id="KW-0001">2Fe-2S</keyword>
<proteinExistence type="predicted"/>